<dbReference type="SUPFAM" id="SSF47413">
    <property type="entry name" value="lambda repressor-like DNA-binding domains"/>
    <property type="match status" value="1"/>
</dbReference>
<keyword evidence="3" id="KW-1185">Reference proteome</keyword>
<evidence type="ECO:0000313" key="3">
    <source>
        <dbReference type="Proteomes" id="UP001108025"/>
    </source>
</evidence>
<evidence type="ECO:0000259" key="1">
    <source>
        <dbReference type="PROSITE" id="PS50943"/>
    </source>
</evidence>
<dbReference type="RefSeq" id="WP_230666758.1">
    <property type="nucleotide sequence ID" value="NZ_JAJNAY010000001.1"/>
</dbReference>
<dbReference type="AlphaFoldDB" id="A0A9Q3V1X8"/>
<organism evidence="2 3">
    <name type="scientific">Chryseobacterium turcicum</name>
    <dbReference type="NCBI Taxonomy" id="2898076"/>
    <lineage>
        <taxon>Bacteria</taxon>
        <taxon>Pseudomonadati</taxon>
        <taxon>Bacteroidota</taxon>
        <taxon>Flavobacteriia</taxon>
        <taxon>Flavobacteriales</taxon>
        <taxon>Weeksellaceae</taxon>
        <taxon>Chryseobacterium group</taxon>
        <taxon>Chryseobacterium</taxon>
    </lineage>
</organism>
<dbReference type="Proteomes" id="UP001108025">
    <property type="component" value="Unassembled WGS sequence"/>
</dbReference>
<dbReference type="Gene3D" id="1.10.260.40">
    <property type="entry name" value="lambda repressor-like DNA-binding domains"/>
    <property type="match status" value="1"/>
</dbReference>
<accession>A0A9Q3V1X8</accession>
<dbReference type="InterPro" id="IPR001387">
    <property type="entry name" value="Cro/C1-type_HTH"/>
</dbReference>
<name>A0A9Q3V1X8_9FLAO</name>
<gene>
    <name evidence="2" type="ORF">LO744_01720</name>
</gene>
<dbReference type="GO" id="GO:0003677">
    <property type="term" value="F:DNA binding"/>
    <property type="evidence" value="ECO:0007669"/>
    <property type="project" value="InterPro"/>
</dbReference>
<comment type="caution">
    <text evidence="2">The sequence shown here is derived from an EMBL/GenBank/DDBJ whole genome shotgun (WGS) entry which is preliminary data.</text>
</comment>
<dbReference type="Pfam" id="PF01381">
    <property type="entry name" value="HTH_3"/>
    <property type="match status" value="1"/>
</dbReference>
<dbReference type="EMBL" id="JAJNAY010000001">
    <property type="protein sequence ID" value="MCD1115594.1"/>
    <property type="molecule type" value="Genomic_DNA"/>
</dbReference>
<dbReference type="InterPro" id="IPR010982">
    <property type="entry name" value="Lambda_DNA-bd_dom_sf"/>
</dbReference>
<protein>
    <submittedName>
        <fullName evidence="2">Helix-turn-helix domain-containing protein</fullName>
    </submittedName>
</protein>
<proteinExistence type="predicted"/>
<evidence type="ECO:0000313" key="2">
    <source>
        <dbReference type="EMBL" id="MCD1115594.1"/>
    </source>
</evidence>
<reference evidence="2" key="1">
    <citation type="submission" date="2021-11" db="EMBL/GenBank/DDBJ databases">
        <title>Description of novel Chryseobacterium species.</title>
        <authorList>
            <person name="Saticioglu I.B."/>
            <person name="Ay H."/>
            <person name="Altun S."/>
            <person name="Duman M."/>
        </authorList>
    </citation>
    <scope>NUCLEOTIDE SEQUENCE</scope>
    <source>
        <strain evidence="2">C-17</strain>
    </source>
</reference>
<dbReference type="CDD" id="cd00093">
    <property type="entry name" value="HTH_XRE"/>
    <property type="match status" value="1"/>
</dbReference>
<sequence length="95" mass="10810">MQILRLREILKEKNMTGKKLAELVNVTEASITNLTKGDSLPRKELLLSIAKTLDVDVRDLFIPTKKKLSEKIFVQREDGTYKNIGEIIVDDPDNV</sequence>
<dbReference type="SMART" id="SM00530">
    <property type="entry name" value="HTH_XRE"/>
    <property type="match status" value="1"/>
</dbReference>
<dbReference type="PROSITE" id="PS50943">
    <property type="entry name" value="HTH_CROC1"/>
    <property type="match status" value="1"/>
</dbReference>
<feature type="domain" description="HTH cro/C1-type" evidence="1">
    <location>
        <begin position="6"/>
        <end position="60"/>
    </location>
</feature>